<proteinExistence type="predicted"/>
<dbReference type="Proteomes" id="UP000022082">
    <property type="component" value="Unassembled WGS sequence"/>
</dbReference>
<evidence type="ECO:0000313" key="1">
    <source>
        <dbReference type="EMBL" id="EXZ26355.1"/>
    </source>
</evidence>
<dbReference type="RefSeq" id="WP_005655439.1">
    <property type="nucleotide sequence ID" value="NZ_JGDJ01000288.1"/>
</dbReference>
<gene>
    <name evidence="1" type="ORF">M136_4492</name>
</gene>
<accession>A0A015WWP8</accession>
<reference evidence="1 2" key="1">
    <citation type="submission" date="2014-02" db="EMBL/GenBank/DDBJ databases">
        <authorList>
            <person name="Sears C."/>
            <person name="Carroll K."/>
            <person name="Sack B.R."/>
            <person name="Qadri F."/>
            <person name="Myers L.L."/>
            <person name="Chung G.-T."/>
            <person name="Escheverria P."/>
            <person name="Fraser C.M."/>
            <person name="Sadzewicz L."/>
            <person name="Shefchek K.A."/>
            <person name="Tallon L."/>
            <person name="Das S.P."/>
            <person name="Daugherty S."/>
            <person name="Mongodin E.F."/>
        </authorList>
    </citation>
    <scope>NUCLEOTIDE SEQUENCE [LARGE SCALE GENOMIC DNA]</scope>
    <source>
        <strain evidence="1 2">S36L11</strain>
    </source>
</reference>
<evidence type="ECO:0000313" key="2">
    <source>
        <dbReference type="Proteomes" id="UP000022082"/>
    </source>
</evidence>
<dbReference type="GeneID" id="61676436"/>
<sequence length="109" mass="12624">MEIKTKYNVGDKVWIMRNNKPEKIQISNIEVEVIGDVPVGTCSLSGEYYTKIIYVEVQRSEYRSFGDKDPICKHNECNCFNTKKDLLYSFLDDSDYGKEETDINAELPL</sequence>
<dbReference type="PATRIC" id="fig|1339327.3.peg.4977"/>
<name>A0A015WWP8_BACFG</name>
<organism evidence="1 2">
    <name type="scientific">Bacteroides fragilis str. S36L11</name>
    <dbReference type="NCBI Taxonomy" id="1339327"/>
    <lineage>
        <taxon>Bacteria</taxon>
        <taxon>Pseudomonadati</taxon>
        <taxon>Bacteroidota</taxon>
        <taxon>Bacteroidia</taxon>
        <taxon>Bacteroidales</taxon>
        <taxon>Bacteroidaceae</taxon>
        <taxon>Bacteroides</taxon>
    </lineage>
</organism>
<dbReference type="EMBL" id="JGDJ01000288">
    <property type="protein sequence ID" value="EXZ26355.1"/>
    <property type="molecule type" value="Genomic_DNA"/>
</dbReference>
<dbReference type="AlphaFoldDB" id="A0A015WWP8"/>
<protein>
    <submittedName>
        <fullName evidence="1">Uncharacterized protein</fullName>
    </submittedName>
</protein>
<comment type="caution">
    <text evidence="1">The sequence shown here is derived from an EMBL/GenBank/DDBJ whole genome shotgun (WGS) entry which is preliminary data.</text>
</comment>